<keyword evidence="3" id="KW-1185">Reference proteome</keyword>
<proteinExistence type="predicted"/>
<organism evidence="2 3">
    <name type="scientific">Roseibium hamelinense</name>
    <dbReference type="NCBI Taxonomy" id="150831"/>
    <lineage>
        <taxon>Bacteria</taxon>
        <taxon>Pseudomonadati</taxon>
        <taxon>Pseudomonadota</taxon>
        <taxon>Alphaproteobacteria</taxon>
        <taxon>Hyphomicrobiales</taxon>
        <taxon>Stappiaceae</taxon>
        <taxon>Roseibium</taxon>
    </lineage>
</organism>
<evidence type="ECO:0000256" key="1">
    <source>
        <dbReference type="SAM" id="SignalP"/>
    </source>
</evidence>
<dbReference type="Proteomes" id="UP000320593">
    <property type="component" value="Unassembled WGS sequence"/>
</dbReference>
<evidence type="ECO:0000313" key="2">
    <source>
        <dbReference type="EMBL" id="TWI86145.1"/>
    </source>
</evidence>
<feature type="signal peptide" evidence="1">
    <location>
        <begin position="1"/>
        <end position="25"/>
    </location>
</feature>
<dbReference type="AlphaFoldDB" id="A0A562SXQ2"/>
<dbReference type="RefSeq" id="WP_244300842.1">
    <property type="nucleotide sequence ID" value="NZ_SMLY01000074.1"/>
</dbReference>
<gene>
    <name evidence="2" type="ORF">JM93_02853</name>
</gene>
<accession>A0A562SXQ2</accession>
<comment type="caution">
    <text evidence="2">The sequence shown here is derived from an EMBL/GenBank/DDBJ whole genome shotgun (WGS) entry which is preliminary data.</text>
</comment>
<name>A0A562SXQ2_9HYPH</name>
<reference evidence="2 3" key="1">
    <citation type="submission" date="2019-07" db="EMBL/GenBank/DDBJ databases">
        <title>Genomic Encyclopedia of Archaeal and Bacterial Type Strains, Phase II (KMG-II): from individual species to whole genera.</title>
        <authorList>
            <person name="Goeker M."/>
        </authorList>
    </citation>
    <scope>NUCLEOTIDE SEQUENCE [LARGE SCALE GENOMIC DNA]</scope>
    <source>
        <strain evidence="2 3">ATCC BAA-252</strain>
    </source>
</reference>
<keyword evidence="1" id="KW-0732">Signal</keyword>
<evidence type="ECO:0008006" key="4">
    <source>
        <dbReference type="Google" id="ProtNLM"/>
    </source>
</evidence>
<evidence type="ECO:0000313" key="3">
    <source>
        <dbReference type="Proteomes" id="UP000320593"/>
    </source>
</evidence>
<dbReference type="EMBL" id="VLLF01000006">
    <property type="protein sequence ID" value="TWI86145.1"/>
    <property type="molecule type" value="Genomic_DNA"/>
</dbReference>
<feature type="chain" id="PRO_5022098535" description="CHRD domain-containing protein" evidence="1">
    <location>
        <begin position="26"/>
        <end position="255"/>
    </location>
</feature>
<sequence>MPITSRLFSAALMLPAVLCAQAAFADANYAVNQNGAVLSGKNAEIDRNYDILAAHVHAAGNIVTFHMTTNGAAGESIPDAVGTLGGAEVQSYVWPTSLDPEGIGFEGGKGVLALVATSHPDFDDTPLFDEDGDGDLTNDGAKWHSHWIVLAPNDACGDGALAVQDIPKGAEPNMPATWPGLPIYIDSPGYSPVFDGPEITIKVPFSGQLTAAALNYDGGTAALRVNQNVHAPLLCVFDVFDIASGDLSLPGQLKR</sequence>
<protein>
    <recommendedName>
        <fullName evidence="4">CHRD domain-containing protein</fullName>
    </recommendedName>
</protein>